<dbReference type="InterPro" id="IPR005198">
    <property type="entry name" value="Glyco_hydro_76"/>
</dbReference>
<reference evidence="4" key="1">
    <citation type="journal article" date="2017" name="Nat. Ecol. Evol.">
        <title>Genome expansion and lineage-specific genetic innovations in the forest pathogenic fungi Armillaria.</title>
        <authorList>
            <person name="Sipos G."/>
            <person name="Prasanna A.N."/>
            <person name="Walter M.C."/>
            <person name="O'Connor E."/>
            <person name="Balint B."/>
            <person name="Krizsan K."/>
            <person name="Kiss B."/>
            <person name="Hess J."/>
            <person name="Varga T."/>
            <person name="Slot J."/>
            <person name="Riley R."/>
            <person name="Boka B."/>
            <person name="Rigling D."/>
            <person name="Barry K."/>
            <person name="Lee J."/>
            <person name="Mihaltcheva S."/>
            <person name="LaButti K."/>
            <person name="Lipzen A."/>
            <person name="Waldron R."/>
            <person name="Moloney N.M."/>
            <person name="Sperisen C."/>
            <person name="Kredics L."/>
            <person name="Vagvoelgyi C."/>
            <person name="Patrignani A."/>
            <person name="Fitzpatrick D."/>
            <person name="Nagy I."/>
            <person name="Doyle S."/>
            <person name="Anderson J.B."/>
            <person name="Grigoriev I.V."/>
            <person name="Gueldener U."/>
            <person name="Muensterkoetter M."/>
            <person name="Nagy L.G."/>
        </authorList>
    </citation>
    <scope>NUCLEOTIDE SEQUENCE [LARGE SCALE GENOMIC DNA]</scope>
    <source>
        <strain evidence="4">Ar21-2</strain>
    </source>
</reference>
<feature type="signal peptide" evidence="2">
    <location>
        <begin position="1"/>
        <end position="20"/>
    </location>
</feature>
<evidence type="ECO:0008006" key="5">
    <source>
        <dbReference type="Google" id="ProtNLM"/>
    </source>
</evidence>
<dbReference type="Gene3D" id="1.50.10.20">
    <property type="match status" value="1"/>
</dbReference>
<proteinExistence type="predicted"/>
<sequence>MRPLLLVWMLVVHFITLGSAQNLTPSSSWKEPNITSPKDDRISFARSALEKAVSMLQSNGQFNDSTYETPGRLYAQMAEFDRLTNQTIYKDILKRYFLEAESLNPGFLDMTSLSNGLSYGYAAARAYAAYQDPDFLDLAVTSWISARRYTISKEQATSGTTGVKQFSLSPSCPNQGPGATMAGGTFLSNDSNDTRVSSRASGLSALLAEATSNQTYLDAAIESATFIQSHLLNPSDVVLNYISSSCVVDQGQFPYNCGIFIEGLVILADMTHNASTESLLRSTIVAVTSALKWQGSNGIINTKTNGGHHVVRALGALYERNTTSSDLREYIKQYIGVQYNAVIKQSTSGSNIYGIPWTQLSSNTFNSVGQTVAISALLSSMQLVGGSSDNPTSSAIPSPSASMSPLPTKKTPTG</sequence>
<dbReference type="Pfam" id="PF03663">
    <property type="entry name" value="Glyco_hydro_76"/>
    <property type="match status" value="1"/>
</dbReference>
<dbReference type="InterPro" id="IPR008928">
    <property type="entry name" value="6-hairpin_glycosidase_sf"/>
</dbReference>
<dbReference type="Proteomes" id="UP000217790">
    <property type="component" value="Unassembled WGS sequence"/>
</dbReference>
<accession>A0A2H3DWG8</accession>
<evidence type="ECO:0000313" key="4">
    <source>
        <dbReference type="Proteomes" id="UP000217790"/>
    </source>
</evidence>
<dbReference type="InParanoid" id="A0A2H3DWG8"/>
<dbReference type="STRING" id="47427.A0A2H3DWG8"/>
<keyword evidence="2" id="KW-0732">Signal</keyword>
<feature type="chain" id="PRO_5013688950" description="Chondroitin AC/alginate lyase" evidence="2">
    <location>
        <begin position="21"/>
        <end position="414"/>
    </location>
</feature>
<dbReference type="AlphaFoldDB" id="A0A2H3DWG8"/>
<feature type="non-terminal residue" evidence="3">
    <location>
        <position position="414"/>
    </location>
</feature>
<dbReference type="OrthoDB" id="3068171at2759"/>
<dbReference type="SUPFAM" id="SSF48208">
    <property type="entry name" value="Six-hairpin glycosidases"/>
    <property type="match status" value="1"/>
</dbReference>
<evidence type="ECO:0000256" key="1">
    <source>
        <dbReference type="SAM" id="MobiDB-lite"/>
    </source>
</evidence>
<dbReference type="EMBL" id="KZ293656">
    <property type="protein sequence ID" value="PBK93437.1"/>
    <property type="molecule type" value="Genomic_DNA"/>
</dbReference>
<name>A0A2H3DWG8_ARMGA</name>
<organism evidence="3 4">
    <name type="scientific">Armillaria gallica</name>
    <name type="common">Bulbous honey fungus</name>
    <name type="synonym">Armillaria bulbosa</name>
    <dbReference type="NCBI Taxonomy" id="47427"/>
    <lineage>
        <taxon>Eukaryota</taxon>
        <taxon>Fungi</taxon>
        <taxon>Dikarya</taxon>
        <taxon>Basidiomycota</taxon>
        <taxon>Agaricomycotina</taxon>
        <taxon>Agaricomycetes</taxon>
        <taxon>Agaricomycetidae</taxon>
        <taxon>Agaricales</taxon>
        <taxon>Marasmiineae</taxon>
        <taxon>Physalacriaceae</taxon>
        <taxon>Armillaria</taxon>
    </lineage>
</organism>
<keyword evidence="4" id="KW-1185">Reference proteome</keyword>
<evidence type="ECO:0000313" key="3">
    <source>
        <dbReference type="EMBL" id="PBK93437.1"/>
    </source>
</evidence>
<protein>
    <recommendedName>
        <fullName evidence="5">Chondroitin AC/alginate lyase</fullName>
    </recommendedName>
</protein>
<evidence type="ECO:0000256" key="2">
    <source>
        <dbReference type="SAM" id="SignalP"/>
    </source>
</evidence>
<dbReference type="GO" id="GO:0005975">
    <property type="term" value="P:carbohydrate metabolic process"/>
    <property type="evidence" value="ECO:0007669"/>
    <property type="project" value="InterPro"/>
</dbReference>
<gene>
    <name evidence="3" type="ORF">ARMGADRAFT_1062908</name>
</gene>
<feature type="region of interest" description="Disordered" evidence="1">
    <location>
        <begin position="388"/>
        <end position="414"/>
    </location>
</feature>
<feature type="compositionally biased region" description="Low complexity" evidence="1">
    <location>
        <begin position="391"/>
        <end position="408"/>
    </location>
</feature>